<keyword evidence="7 12" id="KW-0811">Translocation</keyword>
<evidence type="ECO:0000256" key="3">
    <source>
        <dbReference type="ARBA" id="ARBA00022475"/>
    </source>
</evidence>
<evidence type="ECO:0000256" key="12">
    <source>
        <dbReference type="HAMAP-Rule" id="MF_01464"/>
    </source>
</evidence>
<feature type="transmembrane region" description="Helical" evidence="12">
    <location>
        <begin position="267"/>
        <end position="291"/>
    </location>
</feature>
<dbReference type="Proteomes" id="UP001169242">
    <property type="component" value="Unassembled WGS sequence"/>
</dbReference>
<protein>
    <recommendedName>
        <fullName evidence="12">Protein-export membrane protein SecF</fullName>
    </recommendedName>
</protein>
<dbReference type="Pfam" id="PF02355">
    <property type="entry name" value="SecD_SecF_C"/>
    <property type="match status" value="1"/>
</dbReference>
<dbReference type="RefSeq" id="WP_271011883.1">
    <property type="nucleotide sequence ID" value="NZ_JAQIFT010000037.1"/>
</dbReference>
<evidence type="ECO:0000256" key="7">
    <source>
        <dbReference type="ARBA" id="ARBA00023010"/>
    </source>
</evidence>
<accession>A0AA42J0U6</accession>
<dbReference type="PANTHER" id="PTHR30081:SF8">
    <property type="entry name" value="PROTEIN TRANSLOCASE SUBUNIT SECF"/>
    <property type="match status" value="1"/>
</dbReference>
<evidence type="ECO:0000256" key="5">
    <source>
        <dbReference type="ARBA" id="ARBA00022927"/>
    </source>
</evidence>
<comment type="subcellular location">
    <subcellularLocation>
        <location evidence="1 12">Cell membrane</location>
        <topology evidence="1 12">Multi-pass membrane protein</topology>
    </subcellularLocation>
</comment>
<feature type="transmembrane region" description="Helical" evidence="12">
    <location>
        <begin position="140"/>
        <end position="157"/>
    </location>
</feature>
<keyword evidence="8 12" id="KW-0472">Membrane</keyword>
<keyword evidence="6 12" id="KW-1133">Transmembrane helix</keyword>
<evidence type="ECO:0000256" key="9">
    <source>
        <dbReference type="ARBA" id="ARBA00059018"/>
    </source>
</evidence>
<reference evidence="14" key="1">
    <citation type="journal article" date="2023" name="Int. J. Syst. Evol. Microbiol.">
        <title>&lt;i&gt;Holtiella tumoricola&lt;/i&gt; gen. nov. sp. nov., isolated from a human clinical sample.</title>
        <authorList>
            <person name="Allen-Vercoe E."/>
            <person name="Daigneault M.C."/>
            <person name="Vancuren S.J."/>
            <person name="Cochrane K."/>
            <person name="O'Neal L.L."/>
            <person name="Sankaranarayanan K."/>
            <person name="Lawson P.A."/>
        </authorList>
    </citation>
    <scope>NUCLEOTIDE SEQUENCE</scope>
    <source>
        <strain evidence="14">CC70A</strain>
    </source>
</reference>
<feature type="transmembrane region" description="Helical" evidence="12">
    <location>
        <begin position="164"/>
        <end position="186"/>
    </location>
</feature>
<evidence type="ECO:0000256" key="4">
    <source>
        <dbReference type="ARBA" id="ARBA00022692"/>
    </source>
</evidence>
<feature type="transmembrane region" description="Helical" evidence="12">
    <location>
        <begin position="243"/>
        <end position="261"/>
    </location>
</feature>
<evidence type="ECO:0000256" key="10">
    <source>
        <dbReference type="ARBA" id="ARBA00060856"/>
    </source>
</evidence>
<name>A0AA42J0U6_9FIRM</name>
<dbReference type="InterPro" id="IPR055344">
    <property type="entry name" value="SecD_SecF_C_bact"/>
</dbReference>
<dbReference type="PRINTS" id="PR01755">
    <property type="entry name" value="SECFTRNLCASE"/>
</dbReference>
<proteinExistence type="inferred from homology"/>
<comment type="similarity">
    <text evidence="11">In the N-terminal section; belongs to the SecD/SecF family. SecD subfamily.</text>
</comment>
<dbReference type="PANTHER" id="PTHR30081">
    <property type="entry name" value="PROTEIN-EXPORT MEMBRANE PROTEIN SEC"/>
    <property type="match status" value="1"/>
</dbReference>
<sequence>MNNLKVIERRKIFFILSSVLILIGLLAMPFNAARGQGILNYDIEFKGGSVMQVDLGTDIDPQTDIMPLINELLPDVAPRIQKVTGTTQIIITMHPTTSEERTKLYDALVEKYNLTGEKGDILLKDDNFSPTISPEFKMKALQAVALGAILMLIYISFRFKDFKFGASAVLALLHNVLIMLGVYALFRIPLNNTFIAAMLTIIGYSINDTIIIFDRIRENKGRIKGSDEEIIDMSVGQTITRSINTSITTLVMVVLLYILGVSSVKEFAFPLVIGIVAGTYSSIFIASPLWYEMRKFQRNRNKNKVAESKGKKK</sequence>
<comment type="function">
    <text evidence="9 12">Part of the Sec protein translocase complex. Interacts with the SecYEG preprotein conducting channel. SecDF uses the proton motive force (PMF) to complete protein translocation after the ATP-dependent function of SecA.</text>
</comment>
<keyword evidence="4 12" id="KW-0812">Transmembrane</keyword>
<dbReference type="InterPro" id="IPR048634">
    <property type="entry name" value="SecD_SecF_C"/>
</dbReference>
<dbReference type="SUPFAM" id="SSF82866">
    <property type="entry name" value="Multidrug efflux transporter AcrB transmembrane domain"/>
    <property type="match status" value="1"/>
</dbReference>
<evidence type="ECO:0000313" key="15">
    <source>
        <dbReference type="Proteomes" id="UP001169242"/>
    </source>
</evidence>
<dbReference type="InterPro" id="IPR005665">
    <property type="entry name" value="SecF_bac"/>
</dbReference>
<evidence type="ECO:0000256" key="2">
    <source>
        <dbReference type="ARBA" id="ARBA00022448"/>
    </source>
</evidence>
<dbReference type="GO" id="GO:0005886">
    <property type="term" value="C:plasma membrane"/>
    <property type="evidence" value="ECO:0007669"/>
    <property type="project" value="UniProtKB-SubCell"/>
</dbReference>
<dbReference type="InterPro" id="IPR022645">
    <property type="entry name" value="SecD/SecF_bac"/>
</dbReference>
<dbReference type="InterPro" id="IPR022813">
    <property type="entry name" value="SecD/SecF_arch_bac"/>
</dbReference>
<dbReference type="EMBL" id="JAQIFT010000037">
    <property type="protein sequence ID" value="MDA3731506.1"/>
    <property type="molecule type" value="Genomic_DNA"/>
</dbReference>
<keyword evidence="5 12" id="KW-0653">Protein transport</keyword>
<dbReference type="AlphaFoldDB" id="A0AA42J0U6"/>
<feature type="domain" description="Protein export membrane protein SecD/SecF C-terminal" evidence="13">
    <location>
        <begin position="124"/>
        <end position="295"/>
    </location>
</feature>
<feature type="transmembrane region" description="Helical" evidence="12">
    <location>
        <begin position="12"/>
        <end position="32"/>
    </location>
</feature>
<keyword evidence="15" id="KW-1185">Reference proteome</keyword>
<keyword evidence="2 12" id="KW-0813">Transport</keyword>
<dbReference type="GO" id="GO:0043952">
    <property type="term" value="P:protein transport by the Sec complex"/>
    <property type="evidence" value="ECO:0007669"/>
    <property type="project" value="UniProtKB-UniRule"/>
</dbReference>
<evidence type="ECO:0000256" key="6">
    <source>
        <dbReference type="ARBA" id="ARBA00022989"/>
    </source>
</evidence>
<evidence type="ECO:0000256" key="8">
    <source>
        <dbReference type="ARBA" id="ARBA00023136"/>
    </source>
</evidence>
<evidence type="ECO:0000256" key="11">
    <source>
        <dbReference type="ARBA" id="ARBA00061053"/>
    </source>
</evidence>
<comment type="similarity">
    <text evidence="12">Belongs to the SecD/SecF family. SecF subfamily.</text>
</comment>
<dbReference type="FunFam" id="1.20.1640.10:FF:000024">
    <property type="entry name" value="Multifunctional fusion protein"/>
    <property type="match status" value="1"/>
</dbReference>
<keyword evidence="3 12" id="KW-1003">Cell membrane</keyword>
<evidence type="ECO:0000256" key="1">
    <source>
        <dbReference type="ARBA" id="ARBA00004651"/>
    </source>
</evidence>
<dbReference type="GO" id="GO:0015450">
    <property type="term" value="F:protein-transporting ATPase activity"/>
    <property type="evidence" value="ECO:0007669"/>
    <property type="project" value="InterPro"/>
</dbReference>
<dbReference type="Gene3D" id="1.20.1640.10">
    <property type="entry name" value="Multidrug efflux transporter AcrB transmembrane domain"/>
    <property type="match status" value="1"/>
</dbReference>
<dbReference type="HAMAP" id="MF_01464_B">
    <property type="entry name" value="SecF_B"/>
    <property type="match status" value="1"/>
</dbReference>
<dbReference type="GO" id="GO:0065002">
    <property type="term" value="P:intracellular protein transmembrane transport"/>
    <property type="evidence" value="ECO:0007669"/>
    <property type="project" value="UniProtKB-UniRule"/>
</dbReference>
<dbReference type="NCBIfam" id="TIGR00966">
    <property type="entry name" value="transloc_SecF"/>
    <property type="match status" value="1"/>
</dbReference>
<comment type="subunit">
    <text evidence="12">Forms a complex with SecD. Part of the essential Sec protein translocation apparatus which comprises SecA, SecYEG and auxiliary proteins SecDF. Other proteins may also be involved.</text>
</comment>
<comment type="caution">
    <text evidence="14">The sequence shown here is derived from an EMBL/GenBank/DDBJ whole genome shotgun (WGS) entry which is preliminary data.</text>
</comment>
<gene>
    <name evidence="12 14" type="primary">secF</name>
    <name evidence="14" type="ORF">PBV87_08455</name>
</gene>
<dbReference type="NCBIfam" id="TIGR00916">
    <property type="entry name" value="2A0604s01"/>
    <property type="match status" value="1"/>
</dbReference>
<comment type="similarity">
    <text evidence="10">In the C-terminal section; belongs to the SecD/SecF family. SecF subfamily.</text>
</comment>
<feature type="transmembrane region" description="Helical" evidence="12">
    <location>
        <begin position="192"/>
        <end position="213"/>
    </location>
</feature>
<dbReference type="GO" id="GO:0006605">
    <property type="term" value="P:protein targeting"/>
    <property type="evidence" value="ECO:0007669"/>
    <property type="project" value="UniProtKB-UniRule"/>
</dbReference>
<evidence type="ECO:0000259" key="13">
    <source>
        <dbReference type="Pfam" id="PF02355"/>
    </source>
</evidence>
<evidence type="ECO:0000313" key="14">
    <source>
        <dbReference type="EMBL" id="MDA3731506.1"/>
    </source>
</evidence>
<organism evidence="14 15">
    <name type="scientific">Holtiella tumoricola</name>
    <dbReference type="NCBI Taxonomy" id="3018743"/>
    <lineage>
        <taxon>Bacteria</taxon>
        <taxon>Bacillati</taxon>
        <taxon>Bacillota</taxon>
        <taxon>Clostridia</taxon>
        <taxon>Lachnospirales</taxon>
        <taxon>Cellulosilyticaceae</taxon>
        <taxon>Holtiella</taxon>
    </lineage>
</organism>